<keyword evidence="1" id="KW-1133">Transmembrane helix</keyword>
<sequence length="141" mass="15796">MEPETTPEKRFRWGRFSLRSLLILTLVVAAYLGGRVSQRNRFGPDLAGAWTANLPAGFEQPTTLTSLGEGRWLIRSRANNFNGVYKFRDGQLVVVEPEDKRMMGLAWKWLDDHLVLVGEPPGHPTGATYLGTELIPEAESE</sequence>
<proteinExistence type="predicted"/>
<feature type="transmembrane region" description="Helical" evidence="1">
    <location>
        <begin position="16"/>
        <end position="34"/>
    </location>
</feature>
<evidence type="ECO:0000256" key="1">
    <source>
        <dbReference type="SAM" id="Phobius"/>
    </source>
</evidence>
<reference evidence="2 3" key="1">
    <citation type="submission" date="2019-08" db="EMBL/GenBank/DDBJ databases">
        <authorList>
            <person name="Dhanesh K."/>
            <person name="Kumar G."/>
            <person name="Sasikala C."/>
            <person name="Venkata Ramana C."/>
        </authorList>
    </citation>
    <scope>NUCLEOTIDE SEQUENCE [LARGE SCALE GENOMIC DNA]</scope>
    <source>
        <strain evidence="2 3">JC645</strain>
    </source>
</reference>
<dbReference type="RefSeq" id="WP_161604345.1">
    <property type="nucleotide sequence ID" value="NZ_VWOX01000003.1"/>
</dbReference>
<gene>
    <name evidence="2" type="ORF">FYK55_06705</name>
</gene>
<keyword evidence="1" id="KW-0472">Membrane</keyword>
<dbReference type="Proteomes" id="UP000324479">
    <property type="component" value="Unassembled WGS sequence"/>
</dbReference>
<keyword evidence="3" id="KW-1185">Reference proteome</keyword>
<accession>A0A5M6DGB5</accession>
<evidence type="ECO:0000313" key="3">
    <source>
        <dbReference type="Proteomes" id="UP000324479"/>
    </source>
</evidence>
<keyword evidence="1" id="KW-0812">Transmembrane</keyword>
<comment type="caution">
    <text evidence="2">The sequence shown here is derived from an EMBL/GenBank/DDBJ whole genome shotgun (WGS) entry which is preliminary data.</text>
</comment>
<protein>
    <submittedName>
        <fullName evidence="2">Uncharacterized protein</fullName>
    </submittedName>
</protein>
<name>A0A5M6DGB5_9BACT</name>
<evidence type="ECO:0000313" key="2">
    <source>
        <dbReference type="EMBL" id="KAA5545340.1"/>
    </source>
</evidence>
<dbReference type="AlphaFoldDB" id="A0A5M6DGB5"/>
<organism evidence="2 3">
    <name type="scientific">Roseiconus nitratireducens</name>
    <dbReference type="NCBI Taxonomy" id="2605748"/>
    <lineage>
        <taxon>Bacteria</taxon>
        <taxon>Pseudomonadati</taxon>
        <taxon>Planctomycetota</taxon>
        <taxon>Planctomycetia</taxon>
        <taxon>Pirellulales</taxon>
        <taxon>Pirellulaceae</taxon>
        <taxon>Roseiconus</taxon>
    </lineage>
</organism>
<dbReference type="EMBL" id="VWOX01000003">
    <property type="protein sequence ID" value="KAA5545340.1"/>
    <property type="molecule type" value="Genomic_DNA"/>
</dbReference>